<dbReference type="PANTHER" id="PTHR11575:SF24">
    <property type="entry name" value="5'-NUCLEOTIDASE"/>
    <property type="match status" value="1"/>
</dbReference>
<name>A0AAW1L206_POPJA</name>
<dbReference type="GO" id="GO:0006196">
    <property type="term" value="P:AMP catabolic process"/>
    <property type="evidence" value="ECO:0007669"/>
    <property type="project" value="TreeGrafter"/>
</dbReference>
<dbReference type="Proteomes" id="UP001458880">
    <property type="component" value="Unassembled WGS sequence"/>
</dbReference>
<dbReference type="EMBL" id="JASPKY010000175">
    <property type="protein sequence ID" value="KAK9727832.1"/>
    <property type="molecule type" value="Genomic_DNA"/>
</dbReference>
<gene>
    <name evidence="5" type="ORF">QE152_g18970</name>
</gene>
<comment type="catalytic activity">
    <reaction evidence="1">
        <text>a ribonucleoside 5'-phosphate + H2O = a ribonucleoside + phosphate</text>
        <dbReference type="Rhea" id="RHEA:12484"/>
        <dbReference type="ChEBI" id="CHEBI:15377"/>
        <dbReference type="ChEBI" id="CHEBI:18254"/>
        <dbReference type="ChEBI" id="CHEBI:43474"/>
        <dbReference type="ChEBI" id="CHEBI:58043"/>
        <dbReference type="EC" id="3.1.3.5"/>
    </reaction>
</comment>
<evidence type="ECO:0000256" key="2">
    <source>
        <dbReference type="ARBA" id="ARBA00006654"/>
    </source>
</evidence>
<evidence type="ECO:0000259" key="4">
    <source>
        <dbReference type="Pfam" id="PF02872"/>
    </source>
</evidence>
<evidence type="ECO:0000256" key="3">
    <source>
        <dbReference type="ARBA" id="ARBA00012643"/>
    </source>
</evidence>
<comment type="similarity">
    <text evidence="2">Belongs to the 5'-nucleotidase family.</text>
</comment>
<dbReference type="InterPro" id="IPR036907">
    <property type="entry name" value="5'-Nucleotdase_C_sf"/>
</dbReference>
<keyword evidence="6" id="KW-1185">Reference proteome</keyword>
<dbReference type="Pfam" id="PF02872">
    <property type="entry name" value="5_nucleotid_C"/>
    <property type="match status" value="1"/>
</dbReference>
<dbReference type="GO" id="GO:0008253">
    <property type="term" value="F:5'-nucleotidase activity"/>
    <property type="evidence" value="ECO:0007669"/>
    <property type="project" value="UniProtKB-EC"/>
</dbReference>
<reference evidence="5 6" key="1">
    <citation type="journal article" date="2024" name="BMC Genomics">
        <title>De novo assembly and annotation of Popillia japonica's genome with initial clues to its potential as an invasive pest.</title>
        <authorList>
            <person name="Cucini C."/>
            <person name="Boschi S."/>
            <person name="Funari R."/>
            <person name="Cardaioli E."/>
            <person name="Iannotti N."/>
            <person name="Marturano G."/>
            <person name="Paoli F."/>
            <person name="Bruttini M."/>
            <person name="Carapelli A."/>
            <person name="Frati F."/>
            <person name="Nardi F."/>
        </authorList>
    </citation>
    <scope>NUCLEOTIDE SEQUENCE [LARGE SCALE GENOMIC DNA]</scope>
    <source>
        <strain evidence="5">DMR45628</strain>
    </source>
</reference>
<sequence>MIYLSDNFPDDSKIQQTVDKLNHIELGNSRVYLNGNCFKFECNLGNLIADAFVHYKAKTYKGRNFTDTAIGLVPAKNINSSIQLNSLFDGIIVTDDLRYVINHPRQLITVEIQGTALRKTMEYYLEKSTYANGIFLQVSGLHIRYDRRNIRRKRLTSLLTRCDNCLLPVYTDMAMGKVYQVITTMNMVDGTLGHIIFGNMSKIVKKEKIQDFEAVRSYMVEMKNIQPSVAERIRIIMKGLAINLTNPEINLLTVMGITISGLI</sequence>
<evidence type="ECO:0000256" key="1">
    <source>
        <dbReference type="ARBA" id="ARBA00000815"/>
    </source>
</evidence>
<organism evidence="5 6">
    <name type="scientific">Popillia japonica</name>
    <name type="common">Japanese beetle</name>
    <dbReference type="NCBI Taxonomy" id="7064"/>
    <lineage>
        <taxon>Eukaryota</taxon>
        <taxon>Metazoa</taxon>
        <taxon>Ecdysozoa</taxon>
        <taxon>Arthropoda</taxon>
        <taxon>Hexapoda</taxon>
        <taxon>Insecta</taxon>
        <taxon>Pterygota</taxon>
        <taxon>Neoptera</taxon>
        <taxon>Endopterygota</taxon>
        <taxon>Coleoptera</taxon>
        <taxon>Polyphaga</taxon>
        <taxon>Scarabaeiformia</taxon>
        <taxon>Scarabaeidae</taxon>
        <taxon>Rutelinae</taxon>
        <taxon>Popillia</taxon>
    </lineage>
</organism>
<dbReference type="EC" id="3.1.3.5" evidence="3"/>
<comment type="caution">
    <text evidence="5">The sequence shown here is derived from an EMBL/GenBank/DDBJ whole genome shotgun (WGS) entry which is preliminary data.</text>
</comment>
<dbReference type="GO" id="GO:0005886">
    <property type="term" value="C:plasma membrane"/>
    <property type="evidence" value="ECO:0007669"/>
    <property type="project" value="TreeGrafter"/>
</dbReference>
<dbReference type="InterPro" id="IPR008334">
    <property type="entry name" value="5'-Nucleotdase_C"/>
</dbReference>
<dbReference type="AlphaFoldDB" id="A0AAW1L206"/>
<protein>
    <recommendedName>
        <fullName evidence="3">5'-nucleotidase</fullName>
        <ecNumber evidence="3">3.1.3.5</ecNumber>
    </recommendedName>
</protein>
<evidence type="ECO:0000313" key="5">
    <source>
        <dbReference type="EMBL" id="KAK9727832.1"/>
    </source>
</evidence>
<proteinExistence type="inferred from homology"/>
<accession>A0AAW1L206</accession>
<dbReference type="InterPro" id="IPR006179">
    <property type="entry name" value="5_nucleotidase/apyrase"/>
</dbReference>
<evidence type="ECO:0000313" key="6">
    <source>
        <dbReference type="Proteomes" id="UP001458880"/>
    </source>
</evidence>
<dbReference type="PANTHER" id="PTHR11575">
    <property type="entry name" value="5'-NUCLEOTIDASE-RELATED"/>
    <property type="match status" value="1"/>
</dbReference>
<dbReference type="Gene3D" id="3.90.780.10">
    <property type="entry name" value="5'-Nucleotidase, C-terminal domain"/>
    <property type="match status" value="1"/>
</dbReference>
<dbReference type="SUPFAM" id="SSF55816">
    <property type="entry name" value="5'-nucleotidase (syn. UDP-sugar hydrolase), C-terminal domain"/>
    <property type="match status" value="1"/>
</dbReference>
<feature type="domain" description="5'-Nucleotidase C-terminal" evidence="4">
    <location>
        <begin position="36"/>
        <end position="190"/>
    </location>
</feature>